<evidence type="ECO:0000256" key="2">
    <source>
        <dbReference type="ARBA" id="ARBA00022679"/>
    </source>
</evidence>
<dbReference type="CDD" id="cd00761">
    <property type="entry name" value="Glyco_tranf_GTA_type"/>
    <property type="match status" value="1"/>
</dbReference>
<proteinExistence type="predicted"/>
<evidence type="ECO:0000313" key="4">
    <source>
        <dbReference type="EMBL" id="EHP49416.1"/>
    </source>
</evidence>
<feature type="domain" description="Glycosyltransferase 2-like" evidence="3">
    <location>
        <begin position="4"/>
        <end position="118"/>
    </location>
</feature>
<keyword evidence="5" id="KW-1185">Reference proteome</keyword>
<reference evidence="4 5" key="1">
    <citation type="submission" date="2012-01" db="EMBL/GenBank/DDBJ databases">
        <title>The Genome Sequence of Odoribacter laneus YIT 12061.</title>
        <authorList>
            <consortium name="The Broad Institute Genome Sequencing Platform"/>
            <person name="Earl A."/>
            <person name="Ward D."/>
            <person name="Feldgarden M."/>
            <person name="Gevers D."/>
            <person name="Morotomi M."/>
            <person name="Young S.K."/>
            <person name="Zeng Q."/>
            <person name="Gargeya S."/>
            <person name="Fitzgerald M."/>
            <person name="Haas B."/>
            <person name="Abouelleil A."/>
            <person name="Alvarado L."/>
            <person name="Arachchi H.M."/>
            <person name="Berlin A."/>
            <person name="Chapman S.B."/>
            <person name="Gearin G."/>
            <person name="Goldberg J."/>
            <person name="Griggs A."/>
            <person name="Gujja S."/>
            <person name="Hansen M."/>
            <person name="Heiman D."/>
            <person name="Howarth C."/>
            <person name="Larimer J."/>
            <person name="Lui A."/>
            <person name="MacDonald P.J.P."/>
            <person name="McCowen C."/>
            <person name="Montmayeur A."/>
            <person name="Murphy C."/>
            <person name="Neiman D."/>
            <person name="Pearson M."/>
            <person name="Priest M."/>
            <person name="Roberts A."/>
            <person name="Saif S."/>
            <person name="Shea T."/>
            <person name="Sisk P."/>
            <person name="Stolte C."/>
            <person name="Sykes S."/>
            <person name="Wortman J."/>
            <person name="Nusbaum C."/>
            <person name="Birren B."/>
        </authorList>
    </citation>
    <scope>NUCLEOTIDE SEQUENCE [LARGE SCALE GENOMIC DNA]</scope>
    <source>
        <strain evidence="4 5">YIT 12061</strain>
    </source>
</reference>
<dbReference type="HOGENOM" id="CLU_025996_25_0_10"/>
<dbReference type="SUPFAM" id="SSF53448">
    <property type="entry name" value="Nucleotide-diphospho-sugar transferases"/>
    <property type="match status" value="1"/>
</dbReference>
<dbReference type="AlphaFoldDB" id="H1DF98"/>
<gene>
    <name evidence="4" type="ORF">HMPREF9449_00934</name>
</gene>
<dbReference type="Pfam" id="PF00535">
    <property type="entry name" value="Glycos_transf_2"/>
    <property type="match status" value="1"/>
</dbReference>
<keyword evidence="1" id="KW-0328">Glycosyltransferase</keyword>
<dbReference type="InterPro" id="IPR001173">
    <property type="entry name" value="Glyco_trans_2-like"/>
</dbReference>
<accession>H1DF98</accession>
<dbReference type="EMBL" id="ADMC01000014">
    <property type="protein sequence ID" value="EHP49416.1"/>
    <property type="molecule type" value="Genomic_DNA"/>
</dbReference>
<dbReference type="Gene3D" id="3.90.550.10">
    <property type="entry name" value="Spore Coat Polysaccharide Biosynthesis Protein SpsA, Chain A"/>
    <property type="match status" value="1"/>
</dbReference>
<evidence type="ECO:0000256" key="1">
    <source>
        <dbReference type="ARBA" id="ARBA00022676"/>
    </source>
</evidence>
<comment type="caution">
    <text evidence="4">The sequence shown here is derived from an EMBL/GenBank/DDBJ whole genome shotgun (WGS) entry which is preliminary data.</text>
</comment>
<dbReference type="PANTHER" id="PTHR22916:SF51">
    <property type="entry name" value="GLYCOSYLTRANSFERASE EPSH-RELATED"/>
    <property type="match status" value="1"/>
</dbReference>
<evidence type="ECO:0000259" key="3">
    <source>
        <dbReference type="Pfam" id="PF00535"/>
    </source>
</evidence>
<evidence type="ECO:0000313" key="5">
    <source>
        <dbReference type="Proteomes" id="UP000004892"/>
    </source>
</evidence>
<dbReference type="GO" id="GO:0016758">
    <property type="term" value="F:hexosyltransferase activity"/>
    <property type="evidence" value="ECO:0007669"/>
    <property type="project" value="UniProtKB-ARBA"/>
</dbReference>
<organism evidence="4 5">
    <name type="scientific">Odoribacter laneus YIT 12061</name>
    <dbReference type="NCBI Taxonomy" id="742817"/>
    <lineage>
        <taxon>Bacteria</taxon>
        <taxon>Pseudomonadati</taxon>
        <taxon>Bacteroidota</taxon>
        <taxon>Bacteroidia</taxon>
        <taxon>Bacteroidales</taxon>
        <taxon>Odoribacteraceae</taxon>
        <taxon>Odoribacter</taxon>
    </lineage>
</organism>
<dbReference type="eggNOG" id="COG1216">
    <property type="taxonomic scope" value="Bacteria"/>
</dbReference>
<protein>
    <recommendedName>
        <fullName evidence="3">Glycosyltransferase 2-like domain-containing protein</fullName>
    </recommendedName>
</protein>
<sequence>MKNYFESLEAQTMKDFEVIIVDDCSKDDSYLQLQNYAKASEMNIRVYQSEQNSGPGNARNIGMDKATGDFITFIDNDDWVEVTWLEQIDKVLADNPDINCVIYDYYIKSETSQSVSHSMYKGKGGIISLSDCMVFARNHTVGKFYKLSDCRREQIRFPELRRCEDVAFVCRAIEACKTVYYLNIPLYYYYQRPTSLSNNKKMDESDMVKAFAIIEEHLALKYPQEIKEKSVTDLLYGGLLMILKAGKSRRYILDYLKKYENKYPEWWKCNILHSIGRAKFVYLQCARFRFILMLKTLTYLHSRLVDK</sequence>
<dbReference type="STRING" id="742817.HMPREF9449_00934"/>
<name>H1DF98_9BACT</name>
<dbReference type="Proteomes" id="UP000004892">
    <property type="component" value="Unassembled WGS sequence"/>
</dbReference>
<dbReference type="PANTHER" id="PTHR22916">
    <property type="entry name" value="GLYCOSYLTRANSFERASE"/>
    <property type="match status" value="1"/>
</dbReference>
<keyword evidence="2" id="KW-0808">Transferase</keyword>
<dbReference type="PATRIC" id="fig|742817.3.peg.992"/>
<dbReference type="InterPro" id="IPR029044">
    <property type="entry name" value="Nucleotide-diphossugar_trans"/>
</dbReference>